<proteinExistence type="predicted"/>
<keyword evidence="2" id="KW-1185">Reference proteome</keyword>
<name>A0A812K823_9DINO</name>
<dbReference type="OrthoDB" id="416707at2759"/>
<dbReference type="AlphaFoldDB" id="A0A812K823"/>
<sequence>MAAILPRRAFSADLLPAFDSERDRDNYVLLLGREGREPHLSVKIKSTQTSSVEICCTDPDSCTRYVLEHSLLHFNEKPADEETVILKIPAASSTRCNLTALGLSKKLSLTLDLMVAVKSVKNLCDCRKNFCSCCNGYEGHLDAEAEEVQNMLAKDFCTPVPCAIDNSNWEPGPLCNCSNGYAGNIVWEGAQVSGSCTPAPCYIVNSTRQPGLQCQCKDAFSGEVQWHQSIASGECLPAACGVPYSTGVGPDCKCMPGYDGNISWNGSEASGACAPAAGCADNVENSVGEGPQCKCKDGFTGKVLWQGAVPHGSCKAADCRIENSNLEPGPGCKCKDGYVGDIRWHGDRPSGSCTPAPCAIKNSNLEPGLGCRCKNGFQGEITWHGPSAAGTCEIVPCRVLHSDHAMLVHGRPQLLNGTGRFSSYVKHKMRWASADALPPAKCKVVPDPEHFSLSSWCAATPGQPQCSPRIVYTVTSHNASHYACDGCKTPEHALTEFRGSRCGYDLIKWESFTIKPGSPDACTCNLSSSCSEVPADELPRACIQAAEPAVLSLSIGREDEERFLIFHDTGELLATSSKGSAADVEDDALGAMSAEWLSDGENLLIKSPLGTHLWQGEGAGLQFAYEAKNSDELPGRLRANTVLPEWWKAKFKQEAALPGSFNTDKLAGCEFIFKSKGSCYSARLGQGVWVLPAPGDCVFQDVAKANGSIAYKYMSSAFGLQTYRSDVTCYPTAAFEEILVQVVDVGMPTADFDYTVARSPCRTTIRYMTDARLKLSECRSFFK</sequence>
<evidence type="ECO:0000313" key="1">
    <source>
        <dbReference type="EMBL" id="CAE7224327.1"/>
    </source>
</evidence>
<dbReference type="Proteomes" id="UP000601435">
    <property type="component" value="Unassembled WGS sequence"/>
</dbReference>
<evidence type="ECO:0000313" key="2">
    <source>
        <dbReference type="Proteomes" id="UP000601435"/>
    </source>
</evidence>
<gene>
    <name evidence="1" type="primary">FP2</name>
    <name evidence="1" type="ORF">SNEC2469_LOCUS3060</name>
</gene>
<accession>A0A812K823</accession>
<protein>
    <submittedName>
        <fullName evidence="1">FP2 protein</fullName>
    </submittedName>
</protein>
<reference evidence="1" key="1">
    <citation type="submission" date="2021-02" db="EMBL/GenBank/DDBJ databases">
        <authorList>
            <person name="Dougan E. K."/>
            <person name="Rhodes N."/>
            <person name="Thang M."/>
            <person name="Chan C."/>
        </authorList>
    </citation>
    <scope>NUCLEOTIDE SEQUENCE</scope>
</reference>
<dbReference type="EMBL" id="CAJNJA010007420">
    <property type="protein sequence ID" value="CAE7224327.1"/>
    <property type="molecule type" value="Genomic_DNA"/>
</dbReference>
<comment type="caution">
    <text evidence="1">The sequence shown here is derived from an EMBL/GenBank/DDBJ whole genome shotgun (WGS) entry which is preliminary data.</text>
</comment>
<organism evidence="1 2">
    <name type="scientific">Symbiodinium necroappetens</name>
    <dbReference type="NCBI Taxonomy" id="1628268"/>
    <lineage>
        <taxon>Eukaryota</taxon>
        <taxon>Sar</taxon>
        <taxon>Alveolata</taxon>
        <taxon>Dinophyceae</taxon>
        <taxon>Suessiales</taxon>
        <taxon>Symbiodiniaceae</taxon>
        <taxon>Symbiodinium</taxon>
    </lineage>
</organism>